<dbReference type="GO" id="GO:0006355">
    <property type="term" value="P:regulation of DNA-templated transcription"/>
    <property type="evidence" value="ECO:0007669"/>
    <property type="project" value="InterPro"/>
</dbReference>
<feature type="domain" description="KRAB" evidence="1">
    <location>
        <begin position="122"/>
        <end position="194"/>
    </location>
</feature>
<dbReference type="Proteomes" id="UP000252040">
    <property type="component" value="Unplaced"/>
</dbReference>
<keyword evidence="2" id="KW-1185">Reference proteome</keyword>
<dbReference type="Gene3D" id="6.10.140.140">
    <property type="match status" value="2"/>
</dbReference>
<feature type="domain" description="KRAB" evidence="1">
    <location>
        <begin position="32"/>
        <end position="103"/>
    </location>
</feature>
<reference evidence="3" key="1">
    <citation type="submission" date="2025-08" db="UniProtKB">
        <authorList>
            <consortium name="RefSeq"/>
        </authorList>
    </citation>
    <scope>IDENTIFICATION</scope>
    <source>
        <tissue evidence="3">Meat</tissue>
    </source>
</reference>
<dbReference type="KEGG" id="nasi:112398801"/>
<dbReference type="PROSITE" id="PS50805">
    <property type="entry name" value="KRAB"/>
    <property type="match status" value="2"/>
</dbReference>
<dbReference type="PANTHER" id="PTHR23232">
    <property type="entry name" value="KRAB DOMAIN C2H2 ZINC FINGER"/>
    <property type="match status" value="1"/>
</dbReference>
<name>A0A341B961_NEOAA</name>
<dbReference type="SMART" id="SM00349">
    <property type="entry name" value="KRAB"/>
    <property type="match status" value="2"/>
</dbReference>
<organism evidence="2 3">
    <name type="scientific">Neophocaena asiaeorientalis asiaeorientalis</name>
    <name type="common">Yangtze finless porpoise</name>
    <name type="synonym">Neophocaena phocaenoides subsp. asiaeorientalis</name>
    <dbReference type="NCBI Taxonomy" id="1706337"/>
    <lineage>
        <taxon>Eukaryota</taxon>
        <taxon>Metazoa</taxon>
        <taxon>Chordata</taxon>
        <taxon>Craniata</taxon>
        <taxon>Vertebrata</taxon>
        <taxon>Euteleostomi</taxon>
        <taxon>Mammalia</taxon>
        <taxon>Eutheria</taxon>
        <taxon>Laurasiatheria</taxon>
        <taxon>Artiodactyla</taxon>
        <taxon>Whippomorpha</taxon>
        <taxon>Cetacea</taxon>
        <taxon>Odontoceti</taxon>
        <taxon>Phocoenidae</taxon>
        <taxon>Neophocaena</taxon>
    </lineage>
</organism>
<dbReference type="InParanoid" id="A0A341B961"/>
<dbReference type="InterPro" id="IPR001909">
    <property type="entry name" value="KRAB"/>
</dbReference>
<dbReference type="AlphaFoldDB" id="A0A341B961"/>
<dbReference type="STRING" id="1706337.A0A341B961"/>
<evidence type="ECO:0000259" key="1">
    <source>
        <dbReference type="PROSITE" id="PS50805"/>
    </source>
</evidence>
<dbReference type="InterPro" id="IPR036051">
    <property type="entry name" value="KRAB_dom_sf"/>
</dbReference>
<sequence length="334" mass="37444">MQVNKRIKVELPLEDLHPLSGQSQMAVSQEMLTIRDVFVDFTLEEWQQLDATQKNLCRDVMLENYSHLVSVGFLVAQPGRISRLGQGGEEARMAAGESTTRRCPDLHPLSGQSQMAVSQEMLTFRDVFVDFTLEEWQQLDATQKNLCRDVMLENYSHLVSDSSWPNQVGSPGWDKEERRPGWQLEKAQHGGVQVSPCRASWARARGPGGSGRSWPRGCAQEFFSETPDLGTQFGSGGTSCCDIHTMPHLLPLCSPLFLGFRQRQPLLFCRSRLHLPASGWLGRRAQPCLLPPPSPFWKLLGLSPSLGHLCVHQKTSRWRGDVSSLLGILWALEV</sequence>
<dbReference type="Pfam" id="PF01352">
    <property type="entry name" value="KRAB"/>
    <property type="match status" value="2"/>
</dbReference>
<dbReference type="SUPFAM" id="SSF109640">
    <property type="entry name" value="KRAB domain (Kruppel-associated box)"/>
    <property type="match status" value="2"/>
</dbReference>
<dbReference type="RefSeq" id="XP_024599290.1">
    <property type="nucleotide sequence ID" value="XM_024743522.1"/>
</dbReference>
<evidence type="ECO:0000313" key="3">
    <source>
        <dbReference type="RefSeq" id="XP_024599290.1"/>
    </source>
</evidence>
<dbReference type="CDD" id="cd07765">
    <property type="entry name" value="KRAB_A-box"/>
    <property type="match status" value="2"/>
</dbReference>
<gene>
    <name evidence="3" type="primary">LOC112398801</name>
</gene>
<protein>
    <submittedName>
        <fullName evidence="3">Uncharacterized protein LOC112398801 isoform X1</fullName>
    </submittedName>
</protein>
<dbReference type="InterPro" id="IPR050169">
    <property type="entry name" value="Krueppel_C2H2_ZnF"/>
</dbReference>
<dbReference type="PANTHER" id="PTHR23232:SF98">
    <property type="entry name" value="KRAB DOMAIN-CONTAINING PROTEIN 4"/>
    <property type="match status" value="1"/>
</dbReference>
<dbReference type="GeneID" id="112398801"/>
<proteinExistence type="predicted"/>
<evidence type="ECO:0000313" key="2">
    <source>
        <dbReference type="Proteomes" id="UP000252040"/>
    </source>
</evidence>
<accession>A0A341B961</accession>